<feature type="region of interest" description="Disordered" evidence="1">
    <location>
        <begin position="409"/>
        <end position="434"/>
    </location>
</feature>
<dbReference type="Proteomes" id="UP000663836">
    <property type="component" value="Unassembled WGS sequence"/>
</dbReference>
<evidence type="ECO:0000313" key="5">
    <source>
        <dbReference type="Proteomes" id="UP000663836"/>
    </source>
</evidence>
<comment type="caution">
    <text evidence="4">The sequence shown here is derived from an EMBL/GenBank/DDBJ whole genome shotgun (WGS) entry which is preliminary data.</text>
</comment>
<proteinExistence type="predicted"/>
<evidence type="ECO:0000313" key="3">
    <source>
        <dbReference type="EMBL" id="CAF0766952.1"/>
    </source>
</evidence>
<dbReference type="EMBL" id="CAJOBD010001086">
    <property type="protein sequence ID" value="CAF3758487.1"/>
    <property type="molecule type" value="Genomic_DNA"/>
</dbReference>
<feature type="region of interest" description="Disordered" evidence="1">
    <location>
        <begin position="528"/>
        <end position="580"/>
    </location>
</feature>
<feature type="compositionally biased region" description="Basic and acidic residues" evidence="1">
    <location>
        <begin position="456"/>
        <end position="473"/>
    </location>
</feature>
<accession>A0A818YQQ2</accession>
<dbReference type="EMBL" id="CAJNOL010000010">
    <property type="protein sequence ID" value="CAF0738075.1"/>
    <property type="molecule type" value="Genomic_DNA"/>
</dbReference>
<evidence type="ECO:0000313" key="2">
    <source>
        <dbReference type="EMBL" id="CAF0738075.1"/>
    </source>
</evidence>
<name>A0A818YQQ2_9BILA</name>
<organism evidence="4 5">
    <name type="scientific">Rotaria sordida</name>
    <dbReference type="NCBI Taxonomy" id="392033"/>
    <lineage>
        <taxon>Eukaryota</taxon>
        <taxon>Metazoa</taxon>
        <taxon>Spiralia</taxon>
        <taxon>Gnathifera</taxon>
        <taxon>Rotifera</taxon>
        <taxon>Eurotatoria</taxon>
        <taxon>Bdelloidea</taxon>
        <taxon>Philodinida</taxon>
        <taxon>Philodinidae</taxon>
        <taxon>Rotaria</taxon>
    </lineage>
</organism>
<evidence type="ECO:0000313" key="4">
    <source>
        <dbReference type="EMBL" id="CAF3758487.1"/>
    </source>
</evidence>
<reference evidence="4" key="1">
    <citation type="submission" date="2021-02" db="EMBL/GenBank/DDBJ databases">
        <authorList>
            <person name="Nowell W R."/>
        </authorList>
    </citation>
    <scope>NUCLEOTIDE SEQUENCE</scope>
</reference>
<evidence type="ECO:0000313" key="6">
    <source>
        <dbReference type="Proteomes" id="UP000663870"/>
    </source>
</evidence>
<dbReference type="Proteomes" id="UP000663864">
    <property type="component" value="Unassembled WGS sequence"/>
</dbReference>
<evidence type="ECO:0000256" key="1">
    <source>
        <dbReference type="SAM" id="MobiDB-lite"/>
    </source>
</evidence>
<sequence length="580" mass="67279">MALASIYPIKLSSNDTEKLDKLVKDLNKVEWENGEYYFHNFVDYYQLPQIIRVEQGWNTNLIKNQSMYLQTLFDRYLIIASPLSSSSKSSSSKQKYLIPDWFQGECRIVSKHPVLKKRWWIFQGTFELYRFDLPRSIKVLADTPAHMRKKEASSTHEWDKIVLRKSARLNVVRREQYQSRIKNDKGELIVSEPKEAFVLQDPKSGHEFILPPGVPLRFATLIEDTELHAQYKSHEGTFTFPEIMMRYDFPLDIEVTTHLPADLPDFKPEVRLEKFCVAKSVLGFLIGQDQPKLIELSPLTQYTLHCAKCLTFGLPREGENVEPDKKKEEKFDEKDYQRYEEVRSKMNMIFDDSVELHKSKIQLALPDELDCVETAFEISVRMKAEEDRPVDTAYLTLEEAIKIVKQTKDDIPFPKPQPKRFTVHASADPSNPYNEVIDFEDVEALNESVEQNPPEASKKESSKSESSKSESSKSKSSSKKSRDKPDKPTNQSTKRPALVVQQLPPPIILPPEAFERTVKAIPDKLYTSFIPATVIKKMDKKENEKDKDKDKEKEKDKHKDKDKDKVKEKDTEKKSKKSHK</sequence>
<feature type="region of interest" description="Disordered" evidence="1">
    <location>
        <begin position="446"/>
        <end position="506"/>
    </location>
</feature>
<gene>
    <name evidence="4" type="ORF">JBS370_LOCUS12982</name>
    <name evidence="2" type="ORF">JXQ802_LOCUS953</name>
    <name evidence="3" type="ORF">ZHD862_LOCUS639</name>
</gene>
<keyword evidence="6" id="KW-1185">Reference proteome</keyword>
<dbReference type="EMBL" id="CAJNOT010000010">
    <property type="protein sequence ID" value="CAF0766952.1"/>
    <property type="molecule type" value="Genomic_DNA"/>
</dbReference>
<feature type="compositionally biased region" description="Basic and acidic residues" evidence="1">
    <location>
        <begin position="536"/>
        <end position="573"/>
    </location>
</feature>
<dbReference type="Proteomes" id="UP000663870">
    <property type="component" value="Unassembled WGS sequence"/>
</dbReference>
<protein>
    <submittedName>
        <fullName evidence="4">Uncharacterized protein</fullName>
    </submittedName>
</protein>
<dbReference type="AlphaFoldDB" id="A0A818YQQ2"/>